<name>A0A1X0RC14_RHIZD</name>
<dbReference type="Proteomes" id="UP000242414">
    <property type="component" value="Unassembled WGS sequence"/>
</dbReference>
<evidence type="ECO:0000313" key="1">
    <source>
        <dbReference type="EMBL" id="ORE09605.1"/>
    </source>
</evidence>
<reference evidence="1" key="1">
    <citation type="journal article" date="2016" name="Proc. Natl. Acad. Sci. U.S.A.">
        <title>Lipid metabolic changes in an early divergent fungus govern the establishment of a mutualistic symbiosis with endobacteria.</title>
        <authorList>
            <person name="Lastovetsky O.A."/>
            <person name="Gaspar M.L."/>
            <person name="Mondo S.J."/>
            <person name="LaButti K.M."/>
            <person name="Sandor L."/>
            <person name="Grigoriev I.V."/>
            <person name="Henry S.A."/>
            <person name="Pawlowska T.E."/>
        </authorList>
    </citation>
    <scope>NUCLEOTIDE SEQUENCE [LARGE SCALE GENOMIC DNA]</scope>
    <source>
        <strain evidence="1">ATCC 52814</strain>
    </source>
</reference>
<dbReference type="OrthoDB" id="2276481at2759"/>
<proteinExistence type="predicted"/>
<gene>
    <name evidence="1" type="ORF">BCV72DRAFT_319238</name>
</gene>
<dbReference type="EMBL" id="KV921874">
    <property type="protein sequence ID" value="ORE09605.1"/>
    <property type="molecule type" value="Genomic_DNA"/>
</dbReference>
<sequence length="150" mass="17937">KIITVKSSITGIGWKPQYISSLKTLVAHTFSFLKYIFIQELEYNSAFDLQHFANIDFYREIFLSLLQSYMPNKQKISSKSRTYRELINSHRDMYFQYCSYEPMDLKYAQQIASYEVTKINTVYLNGVSYFGNKLHMFLNMILKRMNEQRQ</sequence>
<dbReference type="VEuPathDB" id="FungiDB:BCV72DRAFT_319238"/>
<protein>
    <submittedName>
        <fullName evidence="1">Uncharacterized protein</fullName>
    </submittedName>
</protein>
<feature type="non-terminal residue" evidence="1">
    <location>
        <position position="1"/>
    </location>
</feature>
<dbReference type="AlphaFoldDB" id="A0A1X0RC14"/>
<accession>A0A1X0RC14</accession>
<organism evidence="1">
    <name type="scientific">Rhizopus microsporus var. microsporus</name>
    <dbReference type="NCBI Taxonomy" id="86635"/>
    <lineage>
        <taxon>Eukaryota</taxon>
        <taxon>Fungi</taxon>
        <taxon>Fungi incertae sedis</taxon>
        <taxon>Mucoromycota</taxon>
        <taxon>Mucoromycotina</taxon>
        <taxon>Mucoromycetes</taxon>
        <taxon>Mucorales</taxon>
        <taxon>Mucorineae</taxon>
        <taxon>Rhizopodaceae</taxon>
        <taxon>Rhizopus</taxon>
    </lineage>
</organism>